<evidence type="ECO:0000256" key="1">
    <source>
        <dbReference type="ARBA" id="ARBA00022737"/>
    </source>
</evidence>
<sequence>MFQQWLEQLTKELGEIGESYPHAPEPDRSRLKEEFKEIQLICENVLEGWITLEEQMALMAKKYPELATESAQEDIGEEFWLEGHVVRSFRQGQGYYQLKMFGEAKPYFNRVVQEAPDFLLGRVYLALSYFQQQNWEEASKEFYLVTKTAEHSRFVSFAYHMLGCIHVQKGEDELAVRQFTRSLDIHEEGKDTWFNLGACYYRLRNYPEAIPQFFQSLRLDPDDWESMYYLSCCYKEVEQWESVRFWRSAVYKKTNHPIVMESIAKDFEDTGDVEGALRWYQKLMIADPKRASAYHGVSWNKWASGDHDGALLLLQKGLTLEPHNKEYLFTYVWYLLQQGELKKVEKVLQRLSDEMLSHPQWLILRSRWHVHCGDFTNAKATARQVVDSQDPYTCSLGYYQLGRVLLEQEDVKEAAKHFHTALQLFPQWKEPLFYQGLCYLLDGEIEGTRQCWEQLPMIISSD</sequence>
<gene>
    <name evidence="4" type="ORF">SAMN05444972_11291</name>
</gene>
<organism evidence="4 5">
    <name type="scientific">Marininema halotolerans</name>
    <dbReference type="NCBI Taxonomy" id="1155944"/>
    <lineage>
        <taxon>Bacteria</taxon>
        <taxon>Bacillati</taxon>
        <taxon>Bacillota</taxon>
        <taxon>Bacilli</taxon>
        <taxon>Bacillales</taxon>
        <taxon>Thermoactinomycetaceae</taxon>
        <taxon>Marininema</taxon>
    </lineage>
</organism>
<feature type="repeat" description="TPR" evidence="3">
    <location>
        <begin position="156"/>
        <end position="189"/>
    </location>
</feature>
<proteinExistence type="predicted"/>
<dbReference type="PROSITE" id="PS50005">
    <property type="entry name" value="TPR"/>
    <property type="match status" value="3"/>
</dbReference>
<protein>
    <submittedName>
        <fullName evidence="4">Tetratricopeptide repeat-containing protein</fullName>
    </submittedName>
</protein>
<keyword evidence="1" id="KW-0677">Repeat</keyword>
<dbReference type="PANTHER" id="PTHR45586:SF1">
    <property type="entry name" value="LIPOPOLYSACCHARIDE ASSEMBLY PROTEIN B"/>
    <property type="match status" value="1"/>
</dbReference>
<keyword evidence="5" id="KW-1185">Reference proteome</keyword>
<name>A0A1I6U134_9BACL</name>
<dbReference type="OrthoDB" id="2370959at2"/>
<dbReference type="Pfam" id="PF14559">
    <property type="entry name" value="TPR_19"/>
    <property type="match status" value="1"/>
</dbReference>
<reference evidence="5" key="1">
    <citation type="submission" date="2016-10" db="EMBL/GenBank/DDBJ databases">
        <authorList>
            <person name="Varghese N."/>
            <person name="Submissions S."/>
        </authorList>
    </citation>
    <scope>NUCLEOTIDE SEQUENCE [LARGE SCALE GENOMIC DNA]</scope>
    <source>
        <strain evidence="5">DSM 45789</strain>
    </source>
</reference>
<dbReference type="AlphaFoldDB" id="A0A1I6U134"/>
<dbReference type="Pfam" id="PF07719">
    <property type="entry name" value="TPR_2"/>
    <property type="match status" value="1"/>
</dbReference>
<dbReference type="SMART" id="SM00028">
    <property type="entry name" value="TPR"/>
    <property type="match status" value="7"/>
</dbReference>
<evidence type="ECO:0000256" key="3">
    <source>
        <dbReference type="PROSITE-ProRule" id="PRU00339"/>
    </source>
</evidence>
<dbReference type="Pfam" id="PF00515">
    <property type="entry name" value="TPR_1"/>
    <property type="match status" value="1"/>
</dbReference>
<evidence type="ECO:0000313" key="4">
    <source>
        <dbReference type="EMBL" id="SFS95104.1"/>
    </source>
</evidence>
<evidence type="ECO:0000256" key="2">
    <source>
        <dbReference type="ARBA" id="ARBA00022803"/>
    </source>
</evidence>
<dbReference type="InterPro" id="IPR019734">
    <property type="entry name" value="TPR_rpt"/>
</dbReference>
<dbReference type="RefSeq" id="WP_091838737.1">
    <property type="nucleotide sequence ID" value="NZ_FPAA01000012.1"/>
</dbReference>
<dbReference type="InterPro" id="IPR011990">
    <property type="entry name" value="TPR-like_helical_dom_sf"/>
</dbReference>
<dbReference type="PANTHER" id="PTHR45586">
    <property type="entry name" value="TPR REPEAT-CONTAINING PROTEIN PA4667"/>
    <property type="match status" value="1"/>
</dbReference>
<dbReference type="EMBL" id="FPAA01000012">
    <property type="protein sequence ID" value="SFS95104.1"/>
    <property type="molecule type" value="Genomic_DNA"/>
</dbReference>
<dbReference type="Pfam" id="PF13181">
    <property type="entry name" value="TPR_8"/>
    <property type="match status" value="1"/>
</dbReference>
<dbReference type="InterPro" id="IPR051012">
    <property type="entry name" value="CellSynth/LPSAsmb/PSIAsmb"/>
</dbReference>
<dbReference type="Proteomes" id="UP000198660">
    <property type="component" value="Unassembled WGS sequence"/>
</dbReference>
<dbReference type="SUPFAM" id="SSF48452">
    <property type="entry name" value="TPR-like"/>
    <property type="match status" value="3"/>
</dbReference>
<accession>A0A1I6U134</accession>
<feature type="repeat" description="TPR" evidence="3">
    <location>
        <begin position="395"/>
        <end position="428"/>
    </location>
</feature>
<evidence type="ECO:0000313" key="5">
    <source>
        <dbReference type="Proteomes" id="UP000198660"/>
    </source>
</evidence>
<keyword evidence="2 3" id="KW-0802">TPR repeat</keyword>
<dbReference type="InterPro" id="IPR013105">
    <property type="entry name" value="TPR_2"/>
</dbReference>
<dbReference type="Gene3D" id="1.25.40.10">
    <property type="entry name" value="Tetratricopeptide repeat domain"/>
    <property type="match status" value="2"/>
</dbReference>
<dbReference type="PROSITE" id="PS50293">
    <property type="entry name" value="TPR_REGION"/>
    <property type="match status" value="1"/>
</dbReference>
<feature type="repeat" description="TPR" evidence="3">
    <location>
        <begin position="190"/>
        <end position="223"/>
    </location>
</feature>
<dbReference type="Pfam" id="PF13432">
    <property type="entry name" value="TPR_16"/>
    <property type="match status" value="1"/>
</dbReference>